<dbReference type="RefSeq" id="WP_052512635.1">
    <property type="nucleotide sequence ID" value="NZ_BAND01000219.1"/>
</dbReference>
<dbReference type="InterPro" id="IPR052158">
    <property type="entry name" value="INH-QAR"/>
</dbReference>
<keyword evidence="2" id="KW-0315">Glutamine amidotransferase</keyword>
<dbReference type="Gene3D" id="3.40.50.880">
    <property type="match status" value="1"/>
</dbReference>
<evidence type="ECO:0000259" key="1">
    <source>
        <dbReference type="Pfam" id="PF01965"/>
    </source>
</evidence>
<gene>
    <name evidence="2" type="ORF">Amme_235_003</name>
</gene>
<dbReference type="InterPro" id="IPR002818">
    <property type="entry name" value="DJ-1/PfpI"/>
</dbReference>
<dbReference type="GO" id="GO:0016740">
    <property type="term" value="F:transferase activity"/>
    <property type="evidence" value="ECO:0007669"/>
    <property type="project" value="UniProtKB-KW"/>
</dbReference>
<dbReference type="EMBL" id="BAND01000219">
    <property type="protein sequence ID" value="GAJ30686.1"/>
    <property type="molecule type" value="Genomic_DNA"/>
</dbReference>
<dbReference type="SUPFAM" id="SSF52317">
    <property type="entry name" value="Class I glutamine amidotransferase-like"/>
    <property type="match status" value="1"/>
</dbReference>
<dbReference type="GO" id="GO:0006355">
    <property type="term" value="P:regulation of DNA-templated transcription"/>
    <property type="evidence" value="ECO:0007669"/>
    <property type="project" value="TreeGrafter"/>
</dbReference>
<dbReference type="Proteomes" id="UP000019760">
    <property type="component" value="Unassembled WGS sequence"/>
</dbReference>
<dbReference type="InterPro" id="IPR006311">
    <property type="entry name" value="TAT_signal"/>
</dbReference>
<proteinExistence type="predicted"/>
<dbReference type="PANTHER" id="PTHR43130:SF2">
    <property type="entry name" value="DJ-1_PFPI DOMAIN-CONTAINING PROTEIN"/>
    <property type="match status" value="1"/>
</dbReference>
<dbReference type="PANTHER" id="PTHR43130">
    <property type="entry name" value="ARAC-FAMILY TRANSCRIPTIONAL REGULATOR"/>
    <property type="match status" value="1"/>
</dbReference>
<evidence type="ECO:0000313" key="3">
    <source>
        <dbReference type="Proteomes" id="UP000019760"/>
    </source>
</evidence>
<keyword evidence="3" id="KW-1185">Reference proteome</keyword>
<dbReference type="PROSITE" id="PS51318">
    <property type="entry name" value="TAT"/>
    <property type="match status" value="1"/>
</dbReference>
<dbReference type="OrthoDB" id="186587at2"/>
<comment type="caution">
    <text evidence="2">The sequence shown here is derived from an EMBL/GenBank/DDBJ whole genome shotgun (WGS) entry which is preliminary data.</text>
</comment>
<accession>A0A023DA67</accession>
<dbReference type="Pfam" id="PF01965">
    <property type="entry name" value="DJ-1_PfpI"/>
    <property type="match status" value="1"/>
</dbReference>
<protein>
    <submittedName>
        <fullName evidence="2">Transcriptional regulator AraC/glutamine amidotransferase</fullName>
    </submittedName>
</protein>
<sequence>MSEIFDRTIMAELSEDGRSRRQAMLMGGAALAAAAAGSLLPGGARAGAAGKTEKPIDFLFAIYPNGTLLDFAGPNEILSLLPDTKVRFASPAGGLVTLEKGVIFGPTEKLSDVQKVDVICVPGALDLSAMMKPEILRHVRRLSETARYVTSVCTGSIILAASGVLKGKRSACHWAFLNVLKEYGAIPDPARIVKDGRFMSGGGVTAGIDFGMAIAAELRGAQAAQEVQLLVQYDPQPPFHAGNPLDAPPKIRDAVFKILPGSENGLMRPIL</sequence>
<name>A0A023DA67_ACIMT</name>
<dbReference type="InterPro" id="IPR029062">
    <property type="entry name" value="Class_I_gatase-like"/>
</dbReference>
<organism evidence="2 3">
    <name type="scientific">Acidomonas methanolica NBRC 104435</name>
    <dbReference type="NCBI Taxonomy" id="1231351"/>
    <lineage>
        <taxon>Bacteria</taxon>
        <taxon>Pseudomonadati</taxon>
        <taxon>Pseudomonadota</taxon>
        <taxon>Alphaproteobacteria</taxon>
        <taxon>Acetobacterales</taxon>
        <taxon>Acetobacteraceae</taxon>
        <taxon>Acidomonas</taxon>
    </lineage>
</organism>
<reference evidence="3" key="1">
    <citation type="journal article" date="2014" name="FEMS Microbiol. Lett.">
        <title>Draft Genomic DNA Sequence of the Facultatively Methylotrophic Bacterium Acidomonas methanolica type strain MB58.</title>
        <authorList>
            <person name="Higashiura N."/>
            <person name="Hadano H."/>
            <person name="Hirakawa H."/>
            <person name="Matsutani M."/>
            <person name="Takabe S."/>
            <person name="Matsushita K."/>
            <person name="Azuma Y."/>
        </authorList>
    </citation>
    <scope>NUCLEOTIDE SEQUENCE [LARGE SCALE GENOMIC DNA]</scope>
    <source>
        <strain evidence="3">MB58</strain>
    </source>
</reference>
<feature type="domain" description="DJ-1/PfpI" evidence="1">
    <location>
        <begin position="69"/>
        <end position="216"/>
    </location>
</feature>
<keyword evidence="2" id="KW-0808">Transferase</keyword>
<dbReference type="AlphaFoldDB" id="A0A023DA67"/>
<reference evidence="2 3" key="2">
    <citation type="journal article" date="2014" name="FEMS Microbiol. Lett.">
        <title>Draft genomic DNA sequence of the facultatively methylotrophic bacterium Acidomonas methanolica type strain MB58.</title>
        <authorList>
            <person name="Higashiura N."/>
            <person name="Hadano H."/>
            <person name="Hirakawa H."/>
            <person name="Matsutani M."/>
            <person name="Takabe S."/>
            <person name="Matsushita K."/>
            <person name="Azuma Y."/>
        </authorList>
    </citation>
    <scope>NUCLEOTIDE SEQUENCE [LARGE SCALE GENOMIC DNA]</scope>
    <source>
        <strain evidence="2 3">MB58</strain>
    </source>
</reference>
<dbReference type="CDD" id="cd03139">
    <property type="entry name" value="GATase1_PfpI_2"/>
    <property type="match status" value="1"/>
</dbReference>
<evidence type="ECO:0000313" key="2">
    <source>
        <dbReference type="EMBL" id="GAJ30686.1"/>
    </source>
</evidence>